<dbReference type="PROSITE" id="PS50995">
    <property type="entry name" value="HTH_MARR_2"/>
    <property type="match status" value="1"/>
</dbReference>
<name>A0A9D1FBB8_9FIRM</name>
<evidence type="ECO:0000313" key="2">
    <source>
        <dbReference type="EMBL" id="HIS65957.1"/>
    </source>
</evidence>
<dbReference type="InterPro" id="IPR039422">
    <property type="entry name" value="MarR/SlyA-like"/>
</dbReference>
<dbReference type="InterPro" id="IPR036388">
    <property type="entry name" value="WH-like_DNA-bd_sf"/>
</dbReference>
<accession>A0A9D1FBB8</accession>
<dbReference type="InterPro" id="IPR000835">
    <property type="entry name" value="HTH_MarR-typ"/>
</dbReference>
<gene>
    <name evidence="2" type="ORF">IAC18_00205</name>
</gene>
<dbReference type="AlphaFoldDB" id="A0A9D1FBB8"/>
<dbReference type="PANTHER" id="PTHR33164:SF43">
    <property type="entry name" value="HTH-TYPE TRANSCRIPTIONAL REPRESSOR YETL"/>
    <property type="match status" value="1"/>
</dbReference>
<feature type="domain" description="HTH marR-type" evidence="1">
    <location>
        <begin position="1"/>
        <end position="141"/>
    </location>
</feature>
<dbReference type="SMART" id="SM00347">
    <property type="entry name" value="HTH_MARR"/>
    <property type="match status" value="1"/>
</dbReference>
<dbReference type="CDD" id="cd00090">
    <property type="entry name" value="HTH_ARSR"/>
    <property type="match status" value="1"/>
</dbReference>
<protein>
    <submittedName>
        <fullName evidence="2">MarR family transcriptional regulator</fullName>
    </submittedName>
</protein>
<reference evidence="2" key="1">
    <citation type="submission" date="2020-10" db="EMBL/GenBank/DDBJ databases">
        <authorList>
            <person name="Gilroy R."/>
        </authorList>
    </citation>
    <scope>NUCLEOTIDE SEQUENCE</scope>
    <source>
        <strain evidence="2">ChiHjej10B9-9673</strain>
    </source>
</reference>
<dbReference type="Gene3D" id="1.10.10.10">
    <property type="entry name" value="Winged helix-like DNA-binding domain superfamily/Winged helix DNA-binding domain"/>
    <property type="match status" value="1"/>
</dbReference>
<dbReference type="Pfam" id="PF12802">
    <property type="entry name" value="MarR_2"/>
    <property type="match status" value="1"/>
</dbReference>
<dbReference type="PRINTS" id="PR00598">
    <property type="entry name" value="HTHMARR"/>
</dbReference>
<dbReference type="SUPFAM" id="SSF46785">
    <property type="entry name" value="Winged helix' DNA-binding domain"/>
    <property type="match status" value="1"/>
</dbReference>
<dbReference type="Proteomes" id="UP000824001">
    <property type="component" value="Unassembled WGS sequence"/>
</dbReference>
<evidence type="ECO:0000259" key="1">
    <source>
        <dbReference type="PROSITE" id="PS50995"/>
    </source>
</evidence>
<comment type="caution">
    <text evidence="2">The sequence shown here is derived from an EMBL/GenBank/DDBJ whole genome shotgun (WGS) entry which is preliminary data.</text>
</comment>
<dbReference type="InterPro" id="IPR036390">
    <property type="entry name" value="WH_DNA-bd_sf"/>
</dbReference>
<dbReference type="GO" id="GO:0006950">
    <property type="term" value="P:response to stress"/>
    <property type="evidence" value="ECO:0007669"/>
    <property type="project" value="TreeGrafter"/>
</dbReference>
<sequence>MNDTERFCTFTLLVSGAYKALRRAQEKYTRRLGLRSVHVACMLQLLGASEGLSATELSRLCGVDRAQVSRVVGELERAGLLREAAPGDKRRYRGSLLLTNAGREQAEAMSGIVSSKLAEVSAELRADEVETFYKVFRKIADRLENI</sequence>
<organism evidence="2 3">
    <name type="scientific">Candidatus Scatomorpha merdipullorum</name>
    <dbReference type="NCBI Taxonomy" id="2840927"/>
    <lineage>
        <taxon>Bacteria</taxon>
        <taxon>Bacillati</taxon>
        <taxon>Bacillota</taxon>
        <taxon>Clostridia</taxon>
        <taxon>Eubacteriales</taxon>
        <taxon>Candidatus Scatomorpha</taxon>
    </lineage>
</organism>
<dbReference type="InterPro" id="IPR011991">
    <property type="entry name" value="ArsR-like_HTH"/>
</dbReference>
<dbReference type="GO" id="GO:0003700">
    <property type="term" value="F:DNA-binding transcription factor activity"/>
    <property type="evidence" value="ECO:0007669"/>
    <property type="project" value="InterPro"/>
</dbReference>
<dbReference type="PANTHER" id="PTHR33164">
    <property type="entry name" value="TRANSCRIPTIONAL REGULATOR, MARR FAMILY"/>
    <property type="match status" value="1"/>
</dbReference>
<dbReference type="EMBL" id="DVJK01000004">
    <property type="protein sequence ID" value="HIS65957.1"/>
    <property type="molecule type" value="Genomic_DNA"/>
</dbReference>
<evidence type="ECO:0000313" key="3">
    <source>
        <dbReference type="Proteomes" id="UP000824001"/>
    </source>
</evidence>
<reference evidence="2" key="2">
    <citation type="journal article" date="2021" name="PeerJ">
        <title>Extensive microbial diversity within the chicken gut microbiome revealed by metagenomics and culture.</title>
        <authorList>
            <person name="Gilroy R."/>
            <person name="Ravi A."/>
            <person name="Getino M."/>
            <person name="Pursley I."/>
            <person name="Horton D.L."/>
            <person name="Alikhan N.F."/>
            <person name="Baker D."/>
            <person name="Gharbi K."/>
            <person name="Hall N."/>
            <person name="Watson M."/>
            <person name="Adriaenssens E.M."/>
            <person name="Foster-Nyarko E."/>
            <person name="Jarju S."/>
            <person name="Secka A."/>
            <person name="Antonio M."/>
            <person name="Oren A."/>
            <person name="Chaudhuri R.R."/>
            <person name="La Ragione R."/>
            <person name="Hildebrand F."/>
            <person name="Pallen M.J."/>
        </authorList>
    </citation>
    <scope>NUCLEOTIDE SEQUENCE</scope>
    <source>
        <strain evidence="2">ChiHjej10B9-9673</strain>
    </source>
</reference>
<proteinExistence type="predicted"/>